<sequence length="169" mass="19094">MSLLSIAKKIKEDGFDPRKDSVNGPAALPAGDYTVVLKRVQFNIAPSGWESLGFTFEVREGEFNGRTEYVSFGTLSEWNGKDLSWSVERTIKFFTKAIELAGDKVMKNDFEDGRALADALERKAVGSYFTLKILETKGKEDKVYRNYDIEENAENEMNTVVVEEDDLPF</sequence>
<protein>
    <recommendedName>
        <fullName evidence="2">DUF669 domain-containing protein</fullName>
    </recommendedName>
</protein>
<name>A0A8S5SLY1_9CAUD</name>
<evidence type="ECO:0000313" key="1">
    <source>
        <dbReference type="EMBL" id="DAF52017.1"/>
    </source>
</evidence>
<evidence type="ECO:0008006" key="2">
    <source>
        <dbReference type="Google" id="ProtNLM"/>
    </source>
</evidence>
<proteinExistence type="predicted"/>
<reference evidence="1" key="1">
    <citation type="journal article" date="2021" name="Proc. Natl. Acad. Sci. U.S.A.">
        <title>A Catalog of Tens of Thousands of Viruses from Human Metagenomes Reveals Hidden Associations with Chronic Diseases.</title>
        <authorList>
            <person name="Tisza M.J."/>
            <person name="Buck C.B."/>
        </authorList>
    </citation>
    <scope>NUCLEOTIDE SEQUENCE</scope>
    <source>
        <strain evidence="1">CtNHp14</strain>
    </source>
</reference>
<dbReference type="EMBL" id="BK032628">
    <property type="protein sequence ID" value="DAF52017.1"/>
    <property type="molecule type" value="Genomic_DNA"/>
</dbReference>
<organism evidence="1">
    <name type="scientific">Siphoviridae sp. ctNHp14</name>
    <dbReference type="NCBI Taxonomy" id="2827857"/>
    <lineage>
        <taxon>Viruses</taxon>
        <taxon>Duplodnaviria</taxon>
        <taxon>Heunggongvirae</taxon>
        <taxon>Uroviricota</taxon>
        <taxon>Caudoviricetes</taxon>
    </lineage>
</organism>
<accession>A0A8S5SLY1</accession>